<evidence type="ECO:0000256" key="2">
    <source>
        <dbReference type="ARBA" id="ARBA00022840"/>
    </source>
</evidence>
<dbReference type="InterPro" id="IPR050445">
    <property type="entry name" value="Bact_polysacc_biosynth/exp"/>
</dbReference>
<keyword evidence="1" id="KW-0547">Nucleotide-binding</keyword>
<keyword evidence="2" id="KW-0067">ATP-binding</keyword>
<reference evidence="3 4" key="1">
    <citation type="submission" date="2012-11" db="EMBL/GenBank/DDBJ databases">
        <title>Genome assembly of Thiorhodococcus sp. AK35.</title>
        <authorList>
            <person name="Nupur N."/>
            <person name="Khatri I."/>
            <person name="Subramanian S."/>
            <person name="Pinnaka A."/>
        </authorList>
    </citation>
    <scope>NUCLEOTIDE SEQUENCE [LARGE SCALE GENOMIC DNA]</scope>
    <source>
        <strain evidence="3 4">AK35</strain>
    </source>
</reference>
<dbReference type="PANTHER" id="PTHR32309:SF13">
    <property type="entry name" value="FERRIC ENTEROBACTIN TRANSPORT PROTEIN FEPE"/>
    <property type="match status" value="1"/>
</dbReference>
<dbReference type="Proteomes" id="UP000019460">
    <property type="component" value="Unassembled WGS sequence"/>
</dbReference>
<evidence type="ECO:0000313" key="3">
    <source>
        <dbReference type="EMBL" id="EXJ15128.1"/>
    </source>
</evidence>
<dbReference type="GO" id="GO:0005886">
    <property type="term" value="C:plasma membrane"/>
    <property type="evidence" value="ECO:0007669"/>
    <property type="project" value="TreeGrafter"/>
</dbReference>
<dbReference type="GO" id="GO:0004713">
    <property type="term" value="F:protein tyrosine kinase activity"/>
    <property type="evidence" value="ECO:0007669"/>
    <property type="project" value="UniProtKB-KW"/>
</dbReference>
<dbReference type="PATRIC" id="fig|1249627.3.peg.2130"/>
<dbReference type="InterPro" id="IPR027417">
    <property type="entry name" value="P-loop_NTPase"/>
</dbReference>
<protein>
    <submittedName>
        <fullName evidence="3">Protein-tyrosine kinase</fullName>
    </submittedName>
</protein>
<evidence type="ECO:0000313" key="4">
    <source>
        <dbReference type="Proteomes" id="UP000019460"/>
    </source>
</evidence>
<keyword evidence="4" id="KW-1185">Reference proteome</keyword>
<keyword evidence="3" id="KW-0829">Tyrosine-protein kinase</keyword>
<dbReference type="OrthoDB" id="5766530at2"/>
<accession>W9V6D6</accession>
<keyword evidence="3" id="KW-0808">Transferase</keyword>
<evidence type="ECO:0000256" key="1">
    <source>
        <dbReference type="ARBA" id="ARBA00022741"/>
    </source>
</evidence>
<dbReference type="AlphaFoldDB" id="W9V6D6"/>
<dbReference type="InterPro" id="IPR005702">
    <property type="entry name" value="Wzc-like_C"/>
</dbReference>
<gene>
    <name evidence="3" type="ORF">D779_1682</name>
</gene>
<comment type="caution">
    <text evidence="3">The sequence shown here is derived from an EMBL/GenBank/DDBJ whole genome shotgun (WGS) entry which is preliminary data.</text>
</comment>
<organism evidence="3 4">
    <name type="scientific">Imhoffiella purpurea</name>
    <dbReference type="NCBI Taxonomy" id="1249627"/>
    <lineage>
        <taxon>Bacteria</taxon>
        <taxon>Pseudomonadati</taxon>
        <taxon>Pseudomonadota</taxon>
        <taxon>Gammaproteobacteria</taxon>
        <taxon>Chromatiales</taxon>
        <taxon>Chromatiaceae</taxon>
        <taxon>Imhoffiella</taxon>
    </lineage>
</organism>
<keyword evidence="3" id="KW-0418">Kinase</keyword>
<dbReference type="Gene3D" id="3.40.50.300">
    <property type="entry name" value="P-loop containing nucleotide triphosphate hydrolases"/>
    <property type="match status" value="1"/>
</dbReference>
<dbReference type="PANTHER" id="PTHR32309">
    <property type="entry name" value="TYROSINE-PROTEIN KINASE"/>
    <property type="match status" value="1"/>
</dbReference>
<dbReference type="STRING" id="1249627.D779_1682"/>
<proteinExistence type="predicted"/>
<dbReference type="RefSeq" id="WP_043753406.1">
    <property type="nucleotide sequence ID" value="NZ_AONC01000029.1"/>
</dbReference>
<sequence>MTQFDANCRQALEQIAEIKRVLVSVEHALSGDQGKTILCTSATAGEGKSLISASLATTAAQMGNSRVILLDLNWYQPAIHGFFGLEPIHPMEKIQRTDLRDLTSRPEGYDLDVLLAPTDHGDHARTGSDLLLIGGQLIDQARDRYDLVLIDAGSIFPTNRMMMDPVMLARMVDGVALVVMKGETPRQAVKKAYMSLEIAGVDVLGVVTNQRKRSQSS</sequence>
<dbReference type="EMBL" id="AONC01000029">
    <property type="protein sequence ID" value="EXJ15128.1"/>
    <property type="molecule type" value="Genomic_DNA"/>
</dbReference>
<dbReference type="SUPFAM" id="SSF52540">
    <property type="entry name" value="P-loop containing nucleoside triphosphate hydrolases"/>
    <property type="match status" value="1"/>
</dbReference>
<dbReference type="eggNOG" id="COG0489">
    <property type="taxonomic scope" value="Bacteria"/>
</dbReference>
<name>W9V6D6_9GAMM</name>
<dbReference type="CDD" id="cd05387">
    <property type="entry name" value="BY-kinase"/>
    <property type="match status" value="1"/>
</dbReference>